<dbReference type="HAMAP" id="MF_01114">
    <property type="entry name" value="RecX"/>
    <property type="match status" value="1"/>
</dbReference>
<dbReference type="Gene3D" id="1.10.10.10">
    <property type="entry name" value="Winged helix-like DNA-binding domain superfamily/Winged helix DNA-binding domain"/>
    <property type="match status" value="1"/>
</dbReference>
<evidence type="ECO:0000256" key="2">
    <source>
        <dbReference type="ARBA" id="ARBA00009695"/>
    </source>
</evidence>
<dbReference type="PANTHER" id="PTHR33602:SF1">
    <property type="entry name" value="REGULATORY PROTEIN RECX FAMILY PROTEIN"/>
    <property type="match status" value="1"/>
</dbReference>
<protein>
    <recommendedName>
        <fullName evidence="3 5">Regulatory protein RecX</fullName>
    </recommendedName>
</protein>
<proteinExistence type="inferred from homology"/>
<reference evidence="7 8" key="1">
    <citation type="submission" date="2022-08" db="EMBL/GenBank/DDBJ databases">
        <title>Bacterial and archaeal communities from various locations to study Microbial Dark Matter (Phase II).</title>
        <authorList>
            <person name="Stepanauskas R."/>
        </authorList>
    </citation>
    <scope>NUCLEOTIDE SEQUENCE [LARGE SCALE GENOMIC DNA]</scope>
    <source>
        <strain evidence="7 8">PD1</strain>
    </source>
</reference>
<organism evidence="7 8">
    <name type="scientific">Candidatus Fervidibacter sacchari</name>
    <dbReference type="NCBI Taxonomy" id="1448929"/>
    <lineage>
        <taxon>Bacteria</taxon>
        <taxon>Candidatus Fervidibacterota</taxon>
        <taxon>Candidatus Fervidibacter</taxon>
    </lineage>
</organism>
<feature type="domain" description="RecX first three-helical" evidence="6">
    <location>
        <begin position="20"/>
        <end position="59"/>
    </location>
</feature>
<evidence type="ECO:0000259" key="6">
    <source>
        <dbReference type="Pfam" id="PF21982"/>
    </source>
</evidence>
<comment type="subcellular location">
    <subcellularLocation>
        <location evidence="1 5">Cytoplasm</location>
    </subcellularLocation>
</comment>
<name>A0ABT2EI84_9BACT</name>
<dbReference type="Pfam" id="PF21982">
    <property type="entry name" value="RecX_HTH1"/>
    <property type="match status" value="1"/>
</dbReference>
<dbReference type="InterPro" id="IPR003783">
    <property type="entry name" value="Regulatory_RecX"/>
</dbReference>
<comment type="similarity">
    <text evidence="2 5">Belongs to the RecX family.</text>
</comment>
<sequence>MRGHRRRKDLSRKPDAIEKAKTAAFRLLRYRLRSERELITRLQAKGWDVSVAQEVVERLKRVGLVDDYQMAETFVQSALSDTQPHSRFEVRYKLKSLGISDEIVDEVMSVWTDEVECQMAQRYINRRLKGITNPSKQDILRAFRAAMQKGFDLNAIRSAIRSFGDLPDEV</sequence>
<evidence type="ECO:0000256" key="5">
    <source>
        <dbReference type="HAMAP-Rule" id="MF_01114"/>
    </source>
</evidence>
<dbReference type="EMBL" id="JANUCP010000001">
    <property type="protein sequence ID" value="MCS3917657.1"/>
    <property type="molecule type" value="Genomic_DNA"/>
</dbReference>
<dbReference type="InterPro" id="IPR036388">
    <property type="entry name" value="WH-like_DNA-bd_sf"/>
</dbReference>
<dbReference type="RefSeq" id="WP_259091928.1">
    <property type="nucleotide sequence ID" value="NZ_CP130454.1"/>
</dbReference>
<evidence type="ECO:0000256" key="1">
    <source>
        <dbReference type="ARBA" id="ARBA00004496"/>
    </source>
</evidence>
<evidence type="ECO:0000313" key="8">
    <source>
        <dbReference type="Proteomes" id="UP001204798"/>
    </source>
</evidence>
<comment type="caution">
    <text evidence="7">The sequence shown here is derived from an EMBL/GenBank/DDBJ whole genome shotgun (WGS) entry which is preliminary data.</text>
</comment>
<evidence type="ECO:0000313" key="7">
    <source>
        <dbReference type="EMBL" id="MCS3917657.1"/>
    </source>
</evidence>
<dbReference type="Proteomes" id="UP001204798">
    <property type="component" value="Unassembled WGS sequence"/>
</dbReference>
<accession>A0ABT2EI84</accession>
<gene>
    <name evidence="5" type="primary">recX</name>
    <name evidence="7" type="ORF">M2350_000054</name>
</gene>
<keyword evidence="8" id="KW-1185">Reference proteome</keyword>
<dbReference type="PANTHER" id="PTHR33602">
    <property type="entry name" value="REGULATORY PROTEIN RECX FAMILY PROTEIN"/>
    <property type="match status" value="1"/>
</dbReference>
<evidence type="ECO:0000256" key="3">
    <source>
        <dbReference type="ARBA" id="ARBA00018111"/>
    </source>
</evidence>
<dbReference type="InterPro" id="IPR053926">
    <property type="entry name" value="RecX_HTH_1st"/>
</dbReference>
<evidence type="ECO:0000256" key="4">
    <source>
        <dbReference type="ARBA" id="ARBA00022490"/>
    </source>
</evidence>
<keyword evidence="4 5" id="KW-0963">Cytoplasm</keyword>
<comment type="function">
    <text evidence="5">Modulates RecA activity.</text>
</comment>